<dbReference type="OrthoDB" id="10037933at2759"/>
<reference evidence="1" key="1">
    <citation type="submission" date="2015-07" db="EMBL/GenBank/DDBJ databases">
        <title>MeaNS - Measles Nucleotide Surveillance Program.</title>
        <authorList>
            <person name="Tran T."/>
            <person name="Druce J."/>
        </authorList>
    </citation>
    <scope>NUCLEOTIDE SEQUENCE</scope>
    <source>
        <strain evidence="1">UCB-OBI-ISO-001</strain>
        <tissue evidence="1">Gonad</tissue>
    </source>
</reference>
<evidence type="ECO:0000313" key="1">
    <source>
        <dbReference type="EMBL" id="KOF84090.1"/>
    </source>
</evidence>
<dbReference type="AlphaFoldDB" id="A0A0L8H5P4"/>
<name>A0A0L8H5P4_OCTBM</name>
<sequence>MFEDSEEKQDTKNLYHKLVKLEYAVLTVVCEEVMERFNETSKKLQTPCSDVFVGYLLLPSLLLFVKELRDNSTNRIAHYESVSKRIEEVLNHVYDCLIIQLSKRMGPYEQIAKRFKFLLELMNNSEFDEDSIKLIISHYKDDIDHKLINECYQFKELGNPRTQKKTPNQKCNSQKFFSLFTSND</sequence>
<organism evidence="1">
    <name type="scientific">Octopus bimaculoides</name>
    <name type="common">California two-spotted octopus</name>
    <dbReference type="NCBI Taxonomy" id="37653"/>
    <lineage>
        <taxon>Eukaryota</taxon>
        <taxon>Metazoa</taxon>
        <taxon>Spiralia</taxon>
        <taxon>Lophotrochozoa</taxon>
        <taxon>Mollusca</taxon>
        <taxon>Cephalopoda</taxon>
        <taxon>Coleoidea</taxon>
        <taxon>Octopodiformes</taxon>
        <taxon>Octopoda</taxon>
        <taxon>Incirrata</taxon>
        <taxon>Octopodidae</taxon>
        <taxon>Octopus</taxon>
    </lineage>
</organism>
<dbReference type="EMBL" id="KQ419278">
    <property type="protein sequence ID" value="KOF84090.1"/>
    <property type="molecule type" value="Genomic_DNA"/>
</dbReference>
<gene>
    <name evidence="1" type="ORF">OCBIM_22022659mg</name>
</gene>
<accession>A0A0L8H5P4</accession>
<protein>
    <submittedName>
        <fullName evidence="1">Uncharacterized protein</fullName>
    </submittedName>
</protein>
<proteinExistence type="predicted"/>